<dbReference type="InterPro" id="IPR000086">
    <property type="entry name" value="NUDIX_hydrolase_dom"/>
</dbReference>
<protein>
    <submittedName>
        <fullName evidence="2">NUDIX domain-containing protein</fullName>
    </submittedName>
</protein>
<proteinExistence type="predicted"/>
<dbReference type="AlphaFoldDB" id="A0AAX3N333"/>
<dbReference type="InterPro" id="IPR015797">
    <property type="entry name" value="NUDIX_hydrolase-like_dom_sf"/>
</dbReference>
<accession>A0AAX3N333</accession>
<evidence type="ECO:0000313" key="3">
    <source>
        <dbReference type="Proteomes" id="UP001220962"/>
    </source>
</evidence>
<dbReference type="EMBL" id="CP118101">
    <property type="protein sequence ID" value="WDH83084.1"/>
    <property type="molecule type" value="Genomic_DNA"/>
</dbReference>
<dbReference type="GO" id="GO:0004452">
    <property type="term" value="F:isopentenyl-diphosphate delta-isomerase activity"/>
    <property type="evidence" value="ECO:0007669"/>
    <property type="project" value="TreeGrafter"/>
</dbReference>
<dbReference type="Gene3D" id="3.90.79.10">
    <property type="entry name" value="Nucleoside Triphosphate Pyrophosphohydrolase"/>
    <property type="match status" value="1"/>
</dbReference>
<dbReference type="GO" id="GO:0005737">
    <property type="term" value="C:cytoplasm"/>
    <property type="evidence" value="ECO:0007669"/>
    <property type="project" value="TreeGrafter"/>
</dbReference>
<dbReference type="Proteomes" id="UP001220962">
    <property type="component" value="Chromosome"/>
</dbReference>
<name>A0AAX3N333_9BACL</name>
<dbReference type="CDD" id="cd04692">
    <property type="entry name" value="NUDIX_Hydrolase"/>
    <property type="match status" value="1"/>
</dbReference>
<reference evidence="2" key="1">
    <citation type="submission" date="2023-02" db="EMBL/GenBank/DDBJ databases">
        <title>Pathogen: clinical or host-associated sample.</title>
        <authorList>
            <person name="Hergert J."/>
            <person name="Casey R."/>
            <person name="Wagner J."/>
            <person name="Young E.L."/>
            <person name="Oakeson K.F."/>
        </authorList>
    </citation>
    <scope>NUCLEOTIDE SEQUENCE</scope>
    <source>
        <strain evidence="2">2022CK-00830</strain>
    </source>
</reference>
<sequence length="210" mass="24003">MSEEQFDIYDPSGAHIGTAPRSEVHREGYWHKSFHCWLVRDTPQGRMVLFQKRTSSKDTFPSCYDITAAGHLTAGETIREAARELEEELGLRTEFEQLIHLFEVTEEMSGEISGVPFIDREISNVYGCLSSWELTEYKLQASEVAGLYEADLKQMLDMFLGGPSDITATGILYHEEDGHYTKVTEPIRPGQFVDRPYSYYVSAFQKLQQL</sequence>
<evidence type="ECO:0000259" key="1">
    <source>
        <dbReference type="PROSITE" id="PS51462"/>
    </source>
</evidence>
<dbReference type="PROSITE" id="PS51462">
    <property type="entry name" value="NUDIX"/>
    <property type="match status" value="1"/>
</dbReference>
<feature type="domain" description="Nudix hydrolase" evidence="1">
    <location>
        <begin position="29"/>
        <end position="172"/>
    </location>
</feature>
<dbReference type="PANTHER" id="PTHR10885">
    <property type="entry name" value="ISOPENTENYL-DIPHOSPHATE DELTA-ISOMERASE"/>
    <property type="match status" value="1"/>
</dbReference>
<dbReference type="PANTHER" id="PTHR10885:SF20">
    <property type="entry name" value="NUDIX HYDROLASE DOMAIN-CONTAINING PROTEIN"/>
    <property type="match status" value="1"/>
</dbReference>
<organism evidence="2 3">
    <name type="scientific">Paenibacillus urinalis</name>
    <dbReference type="NCBI Taxonomy" id="521520"/>
    <lineage>
        <taxon>Bacteria</taxon>
        <taxon>Bacillati</taxon>
        <taxon>Bacillota</taxon>
        <taxon>Bacilli</taxon>
        <taxon>Bacillales</taxon>
        <taxon>Paenibacillaceae</taxon>
        <taxon>Paenibacillus</taxon>
    </lineage>
</organism>
<dbReference type="SUPFAM" id="SSF55811">
    <property type="entry name" value="Nudix"/>
    <property type="match status" value="1"/>
</dbReference>
<dbReference type="RefSeq" id="WP_274359317.1">
    <property type="nucleotide sequence ID" value="NZ_CP118101.1"/>
</dbReference>
<dbReference type="GO" id="GO:0009240">
    <property type="term" value="P:isopentenyl diphosphate biosynthetic process"/>
    <property type="evidence" value="ECO:0007669"/>
    <property type="project" value="TreeGrafter"/>
</dbReference>
<evidence type="ECO:0000313" key="2">
    <source>
        <dbReference type="EMBL" id="WDH83084.1"/>
    </source>
</evidence>
<gene>
    <name evidence="2" type="ORF">PUW23_02230</name>
</gene>
<dbReference type="Pfam" id="PF00293">
    <property type="entry name" value="NUDIX"/>
    <property type="match status" value="1"/>
</dbReference>